<comment type="similarity">
    <text evidence="1">Belongs to the LysR transcriptional regulatory family.</text>
</comment>
<evidence type="ECO:0000256" key="3">
    <source>
        <dbReference type="ARBA" id="ARBA00023125"/>
    </source>
</evidence>
<evidence type="ECO:0000256" key="2">
    <source>
        <dbReference type="ARBA" id="ARBA00023015"/>
    </source>
</evidence>
<dbReference type="GO" id="GO:0043565">
    <property type="term" value="F:sequence-specific DNA binding"/>
    <property type="evidence" value="ECO:0007669"/>
    <property type="project" value="TreeGrafter"/>
</dbReference>
<dbReference type="GO" id="GO:0003700">
    <property type="term" value="F:DNA-binding transcription factor activity"/>
    <property type="evidence" value="ECO:0007669"/>
    <property type="project" value="InterPro"/>
</dbReference>
<keyword evidence="3 6" id="KW-0238">DNA-binding</keyword>
<feature type="domain" description="HTH lysR-type" evidence="5">
    <location>
        <begin position="6"/>
        <end position="63"/>
    </location>
</feature>
<dbReference type="Proteomes" id="UP000562027">
    <property type="component" value="Unassembled WGS sequence"/>
</dbReference>
<dbReference type="PROSITE" id="PS50931">
    <property type="entry name" value="HTH_LYSR"/>
    <property type="match status" value="1"/>
</dbReference>
<sequence>MNPAAISHRHIEVFRAVMTAGSVTAAASLLHSSQPTLSRELARLEYLLGYALFERLNGRLKPTARALSLFEEVQRSYQGLDRICSRAAQLGRAEQAQLSVLCLPALSHGLLPGACARLLQRYPAAQLSITPQESPLLEEWMSAQRYDLGLSEQTHAVPGTARVPLLSLDEVCVLPTGHALLSKKLLKPRDFEGQDFINLAADDPYRLQLDALFAEQGVQRRARLETHSAIAVCAMVKAGLGLAIVNPVTALAMAGEGLALRRLSVSVPFQLSALLPQFRPAQALTQVLLADLQAQVQQISLELKSALQV</sequence>
<dbReference type="PRINTS" id="PR00039">
    <property type="entry name" value="HTHLYSR"/>
</dbReference>
<keyword evidence="2" id="KW-0805">Transcription regulation</keyword>
<proteinExistence type="inferred from homology"/>
<dbReference type="SUPFAM" id="SSF53850">
    <property type="entry name" value="Periplasmic binding protein-like II"/>
    <property type="match status" value="1"/>
</dbReference>
<evidence type="ECO:0000256" key="4">
    <source>
        <dbReference type="ARBA" id="ARBA00023163"/>
    </source>
</evidence>
<dbReference type="Pfam" id="PF03466">
    <property type="entry name" value="LysR_substrate"/>
    <property type="match status" value="1"/>
</dbReference>
<dbReference type="NCBIfam" id="NF008239">
    <property type="entry name" value="PRK11013.1"/>
    <property type="match status" value="1"/>
</dbReference>
<evidence type="ECO:0000259" key="5">
    <source>
        <dbReference type="PROSITE" id="PS50931"/>
    </source>
</evidence>
<dbReference type="GO" id="GO:0009089">
    <property type="term" value="P:lysine biosynthetic process via diaminopimelate"/>
    <property type="evidence" value="ECO:0007669"/>
    <property type="project" value="TreeGrafter"/>
</dbReference>
<name>A0A840LHJ6_9BURK</name>
<keyword evidence="7" id="KW-1185">Reference proteome</keyword>
<dbReference type="EMBL" id="JACHLP010000009">
    <property type="protein sequence ID" value="MBB4845489.1"/>
    <property type="molecule type" value="Genomic_DNA"/>
</dbReference>
<dbReference type="Pfam" id="PF00126">
    <property type="entry name" value="HTH_1"/>
    <property type="match status" value="1"/>
</dbReference>
<organism evidence="6 7">
    <name type="scientific">Roseateles oligotrophus</name>
    <dbReference type="NCBI Taxonomy" id="1769250"/>
    <lineage>
        <taxon>Bacteria</taxon>
        <taxon>Pseudomonadati</taxon>
        <taxon>Pseudomonadota</taxon>
        <taxon>Betaproteobacteria</taxon>
        <taxon>Burkholderiales</taxon>
        <taxon>Sphaerotilaceae</taxon>
        <taxon>Roseateles</taxon>
    </lineage>
</organism>
<evidence type="ECO:0000256" key="1">
    <source>
        <dbReference type="ARBA" id="ARBA00009437"/>
    </source>
</evidence>
<dbReference type="InterPro" id="IPR000847">
    <property type="entry name" value="LysR_HTH_N"/>
</dbReference>
<evidence type="ECO:0000313" key="6">
    <source>
        <dbReference type="EMBL" id="MBB4845489.1"/>
    </source>
</evidence>
<dbReference type="InterPro" id="IPR036390">
    <property type="entry name" value="WH_DNA-bd_sf"/>
</dbReference>
<dbReference type="PANTHER" id="PTHR30427">
    <property type="entry name" value="TRANSCRIPTIONAL ACTIVATOR PROTEIN LYSR"/>
    <property type="match status" value="1"/>
</dbReference>
<dbReference type="Gene3D" id="3.40.190.290">
    <property type="match status" value="1"/>
</dbReference>
<dbReference type="PANTHER" id="PTHR30427:SF1">
    <property type="entry name" value="TRANSCRIPTIONAL ACTIVATOR PROTEIN LYSR"/>
    <property type="match status" value="1"/>
</dbReference>
<comment type="caution">
    <text evidence="6">The sequence shown here is derived from an EMBL/GenBank/DDBJ whole genome shotgun (WGS) entry which is preliminary data.</text>
</comment>
<dbReference type="InterPro" id="IPR005119">
    <property type="entry name" value="LysR_subst-bd"/>
</dbReference>
<accession>A0A840LHJ6</accession>
<reference evidence="6 7" key="1">
    <citation type="submission" date="2020-08" db="EMBL/GenBank/DDBJ databases">
        <title>Functional genomics of gut bacteria from endangered species of beetles.</title>
        <authorList>
            <person name="Carlos-Shanley C."/>
        </authorList>
    </citation>
    <scope>NUCLEOTIDE SEQUENCE [LARGE SCALE GENOMIC DNA]</scope>
    <source>
        <strain evidence="6 7">S00239</strain>
    </source>
</reference>
<dbReference type="GO" id="GO:0010628">
    <property type="term" value="P:positive regulation of gene expression"/>
    <property type="evidence" value="ECO:0007669"/>
    <property type="project" value="TreeGrafter"/>
</dbReference>
<dbReference type="Gene3D" id="1.10.10.10">
    <property type="entry name" value="Winged helix-like DNA-binding domain superfamily/Winged helix DNA-binding domain"/>
    <property type="match status" value="1"/>
</dbReference>
<dbReference type="SUPFAM" id="SSF46785">
    <property type="entry name" value="Winged helix' DNA-binding domain"/>
    <property type="match status" value="1"/>
</dbReference>
<gene>
    <name evidence="6" type="ORF">HNP55_004039</name>
</gene>
<dbReference type="InterPro" id="IPR036388">
    <property type="entry name" value="WH-like_DNA-bd_sf"/>
</dbReference>
<keyword evidence="4" id="KW-0804">Transcription</keyword>
<dbReference type="RefSeq" id="WP_184303524.1">
    <property type="nucleotide sequence ID" value="NZ_JACHLP010000009.1"/>
</dbReference>
<dbReference type="AlphaFoldDB" id="A0A840LHJ6"/>
<protein>
    <submittedName>
        <fullName evidence="6">DNA-binding transcriptional LysR family regulator</fullName>
    </submittedName>
</protein>
<evidence type="ECO:0000313" key="7">
    <source>
        <dbReference type="Proteomes" id="UP000562027"/>
    </source>
</evidence>